<dbReference type="EMBL" id="UZAE01014240">
    <property type="protein sequence ID" value="VDO12846.1"/>
    <property type="molecule type" value="Genomic_DNA"/>
</dbReference>
<keyword evidence="1" id="KW-0812">Transmembrane</keyword>
<sequence length="178" mass="20299">METLYNELLNFSQTHPNFTERIPNFSLLLSGINRQRELANKIQANIVILKDEAKFNSSLFKFIVSIQQAIGTLTSKPTIMNEFTKQSNKLVDFITDFVKKEGNSTFSRITKLLMPCFKAHEAYSTVVDTLCGETGIIYRLIGGISVLALSVLLLLILYFAIFNFVFLQFVLIRMDNKK</sequence>
<dbReference type="AlphaFoldDB" id="A0A3P7SWQ1"/>
<feature type="transmembrane region" description="Helical" evidence="1">
    <location>
        <begin position="146"/>
        <end position="172"/>
    </location>
</feature>
<protein>
    <submittedName>
        <fullName evidence="2">Uncharacterized protein</fullName>
    </submittedName>
</protein>
<name>A0A3P7SWQ1_RODNA</name>
<reference evidence="2 3" key="1">
    <citation type="submission" date="2018-11" db="EMBL/GenBank/DDBJ databases">
        <authorList>
            <consortium name="Pathogen Informatics"/>
        </authorList>
    </citation>
    <scope>NUCLEOTIDE SEQUENCE [LARGE SCALE GENOMIC DNA]</scope>
</reference>
<proteinExistence type="predicted"/>
<dbReference type="OrthoDB" id="10688099at2759"/>
<evidence type="ECO:0000313" key="3">
    <source>
        <dbReference type="Proteomes" id="UP000278807"/>
    </source>
</evidence>
<accession>A0A3P7SWQ1</accession>
<keyword evidence="1" id="KW-1133">Transmembrane helix</keyword>
<dbReference type="Proteomes" id="UP000278807">
    <property type="component" value="Unassembled WGS sequence"/>
</dbReference>
<evidence type="ECO:0000313" key="2">
    <source>
        <dbReference type="EMBL" id="VDO12846.1"/>
    </source>
</evidence>
<keyword evidence="3" id="KW-1185">Reference proteome</keyword>
<evidence type="ECO:0000256" key="1">
    <source>
        <dbReference type="SAM" id="Phobius"/>
    </source>
</evidence>
<gene>
    <name evidence="2" type="ORF">HNAJ_LOCUS12349</name>
</gene>
<organism evidence="2 3">
    <name type="scientific">Rodentolepis nana</name>
    <name type="common">Dwarf tapeworm</name>
    <name type="synonym">Hymenolepis nana</name>
    <dbReference type="NCBI Taxonomy" id="102285"/>
    <lineage>
        <taxon>Eukaryota</taxon>
        <taxon>Metazoa</taxon>
        <taxon>Spiralia</taxon>
        <taxon>Lophotrochozoa</taxon>
        <taxon>Platyhelminthes</taxon>
        <taxon>Cestoda</taxon>
        <taxon>Eucestoda</taxon>
        <taxon>Cyclophyllidea</taxon>
        <taxon>Hymenolepididae</taxon>
        <taxon>Rodentolepis</taxon>
    </lineage>
</organism>
<keyword evidence="1" id="KW-0472">Membrane</keyword>